<evidence type="ECO:0000313" key="5">
    <source>
        <dbReference type="Proteomes" id="UP001595848"/>
    </source>
</evidence>
<proteinExistence type="predicted"/>
<keyword evidence="1" id="KW-0560">Oxidoreductase</keyword>
<protein>
    <submittedName>
        <fullName evidence="4">D-2-hydroxyacid dehydrogenase</fullName>
    </submittedName>
</protein>
<dbReference type="CDD" id="cd05300">
    <property type="entry name" value="2-Hacid_dh_1"/>
    <property type="match status" value="1"/>
</dbReference>
<feature type="domain" description="D-isomer specific 2-hydroxyacid dehydrogenase NAD-binding" evidence="3">
    <location>
        <begin position="127"/>
        <end position="308"/>
    </location>
</feature>
<comment type="caution">
    <text evidence="4">The sequence shown here is derived from an EMBL/GenBank/DDBJ whole genome shotgun (WGS) entry which is preliminary data.</text>
</comment>
<dbReference type="RefSeq" id="WP_217965741.1">
    <property type="nucleotide sequence ID" value="NZ_JAHTBN010000008.1"/>
</dbReference>
<reference evidence="5" key="1">
    <citation type="journal article" date="2019" name="Int. J. Syst. Evol. Microbiol.">
        <title>The Global Catalogue of Microorganisms (GCM) 10K type strain sequencing project: providing services to taxonomists for standard genome sequencing and annotation.</title>
        <authorList>
            <consortium name="The Broad Institute Genomics Platform"/>
            <consortium name="The Broad Institute Genome Sequencing Center for Infectious Disease"/>
            <person name="Wu L."/>
            <person name="Ma J."/>
        </authorList>
    </citation>
    <scope>NUCLEOTIDE SEQUENCE [LARGE SCALE GENOMIC DNA]</scope>
    <source>
        <strain evidence="5">LMG 24813</strain>
    </source>
</reference>
<name>A0ABV8P2D4_9BURK</name>
<dbReference type="PANTHER" id="PTHR43333">
    <property type="entry name" value="2-HACID_DH_C DOMAIN-CONTAINING PROTEIN"/>
    <property type="match status" value="1"/>
</dbReference>
<gene>
    <name evidence="4" type="ORF">ACFOY1_14865</name>
</gene>
<dbReference type="Proteomes" id="UP001595848">
    <property type="component" value="Unassembled WGS sequence"/>
</dbReference>
<dbReference type="EMBL" id="JBHSBV010000005">
    <property type="protein sequence ID" value="MFC4202239.1"/>
    <property type="molecule type" value="Genomic_DNA"/>
</dbReference>
<dbReference type="InterPro" id="IPR006140">
    <property type="entry name" value="D-isomer_DH_NAD-bd"/>
</dbReference>
<keyword evidence="2" id="KW-0520">NAD</keyword>
<evidence type="ECO:0000256" key="2">
    <source>
        <dbReference type="ARBA" id="ARBA00023027"/>
    </source>
</evidence>
<evidence type="ECO:0000256" key="1">
    <source>
        <dbReference type="ARBA" id="ARBA00023002"/>
    </source>
</evidence>
<evidence type="ECO:0000313" key="4">
    <source>
        <dbReference type="EMBL" id="MFC4202239.1"/>
    </source>
</evidence>
<accession>A0ABV8P2D4</accession>
<keyword evidence="5" id="KW-1185">Reference proteome</keyword>
<dbReference type="PANTHER" id="PTHR43333:SF1">
    <property type="entry name" value="D-ISOMER SPECIFIC 2-HYDROXYACID DEHYDROGENASE NAD-BINDING DOMAIN-CONTAINING PROTEIN"/>
    <property type="match status" value="1"/>
</dbReference>
<evidence type="ECO:0000259" key="3">
    <source>
        <dbReference type="Pfam" id="PF02826"/>
    </source>
</evidence>
<dbReference type="Pfam" id="PF02826">
    <property type="entry name" value="2-Hacid_dh_C"/>
    <property type="match status" value="1"/>
</dbReference>
<organism evidence="4 5">
    <name type="scientific">Candidimonas humi</name>
    <dbReference type="NCBI Taxonomy" id="683355"/>
    <lineage>
        <taxon>Bacteria</taxon>
        <taxon>Pseudomonadati</taxon>
        <taxon>Pseudomonadota</taxon>
        <taxon>Betaproteobacteria</taxon>
        <taxon>Burkholderiales</taxon>
        <taxon>Alcaligenaceae</taxon>
        <taxon>Candidimonas</taxon>
    </lineage>
</organism>
<sequence length="340" mass="37259">MSHKKVRLLSSPKALSMIEARHPEAWSRYVEATVPYIAKERIEADVLDTADVALLARDITGESTKHTVLPTLQVFSDMLCTGAGLRWVHTHSAGIDRYFYADLKRRGMTITTSTGSNAVVVAQSVLAGVLALNRRFRLLEQAQRDKVWLPLMGELIPRDLAGQKAVIVGWGAIGRKVAEYLGMLGMEITVVRHSAVAPGSASAGPVAAMISYDELRRTVPPCDWVILACPLTETTRGLVDAEFLRRLPHSTHLVNVSRGDVVDEAALIEALESRRLAGAYLDVYTHEPLSADSPLWGLSNVIVSPHTAGHSDGNYGRVIDVFVQNLERWCLDQPLLNIAL</sequence>